<feature type="active site" description="Proton acceptor; specific for L-alanine" evidence="5">
    <location>
        <position position="276"/>
    </location>
</feature>
<dbReference type="SUPFAM" id="SSF51419">
    <property type="entry name" value="PLP-binding barrel"/>
    <property type="match status" value="1"/>
</dbReference>
<dbReference type="CDD" id="cd00430">
    <property type="entry name" value="PLPDE_III_AR"/>
    <property type="match status" value="1"/>
</dbReference>
<keyword evidence="4 5" id="KW-0413">Isomerase</keyword>
<comment type="caution">
    <text evidence="9">The sequence shown here is derived from an EMBL/GenBank/DDBJ whole genome shotgun (WGS) entry which is preliminary data.</text>
</comment>
<dbReference type="HAMAP" id="MF_01201">
    <property type="entry name" value="Ala_racemase"/>
    <property type="match status" value="1"/>
</dbReference>
<evidence type="ECO:0000256" key="5">
    <source>
        <dbReference type="HAMAP-Rule" id="MF_01201"/>
    </source>
</evidence>
<dbReference type="InterPro" id="IPR001608">
    <property type="entry name" value="Ala_racemase_N"/>
</dbReference>
<evidence type="ECO:0000256" key="7">
    <source>
        <dbReference type="PIRSR" id="PIRSR600821-52"/>
    </source>
</evidence>
<evidence type="ECO:0000256" key="2">
    <source>
        <dbReference type="ARBA" id="ARBA00001933"/>
    </source>
</evidence>
<reference evidence="9 10" key="1">
    <citation type="journal article" date="2015" name="Genome Announc.">
        <title>Expanding the biotechnology potential of lactobacilli through comparative genomics of 213 strains and associated genera.</title>
        <authorList>
            <person name="Sun Z."/>
            <person name="Harris H.M."/>
            <person name="McCann A."/>
            <person name="Guo C."/>
            <person name="Argimon S."/>
            <person name="Zhang W."/>
            <person name="Yang X."/>
            <person name="Jeffery I.B."/>
            <person name="Cooney J.C."/>
            <person name="Kagawa T.F."/>
            <person name="Liu W."/>
            <person name="Song Y."/>
            <person name="Salvetti E."/>
            <person name="Wrobel A."/>
            <person name="Rasinkangas P."/>
            <person name="Parkhill J."/>
            <person name="Rea M.C."/>
            <person name="O'Sullivan O."/>
            <person name="Ritari J."/>
            <person name="Douillard F.P."/>
            <person name="Paul Ross R."/>
            <person name="Yang R."/>
            <person name="Briner A.E."/>
            <person name="Felis G.E."/>
            <person name="de Vos W.M."/>
            <person name="Barrangou R."/>
            <person name="Klaenhammer T.R."/>
            <person name="Caufield P.W."/>
            <person name="Cui Y."/>
            <person name="Zhang H."/>
            <person name="O'Toole P.W."/>
        </authorList>
    </citation>
    <scope>NUCLEOTIDE SEQUENCE [LARGE SCALE GENOMIC DNA]</scope>
    <source>
        <strain evidence="9 10">DSM 22696</strain>
    </source>
</reference>
<feature type="active site" description="Proton acceptor; specific for D-alanine" evidence="5">
    <location>
        <position position="51"/>
    </location>
</feature>
<dbReference type="NCBIfam" id="TIGR00492">
    <property type="entry name" value="alr"/>
    <property type="match status" value="1"/>
</dbReference>
<feature type="domain" description="Alanine racemase C-terminal" evidence="8">
    <location>
        <begin position="255"/>
        <end position="380"/>
    </location>
</feature>
<comment type="pathway">
    <text evidence="5">Amino-acid biosynthesis; D-alanine biosynthesis; D-alanine from L-alanine: step 1/1.</text>
</comment>
<feature type="binding site" evidence="5 7">
    <location>
        <position position="323"/>
    </location>
    <ligand>
        <name>substrate</name>
    </ligand>
</feature>
<dbReference type="Pfam" id="PF00842">
    <property type="entry name" value="Ala_racemase_C"/>
    <property type="match status" value="1"/>
</dbReference>
<dbReference type="AlphaFoldDB" id="A0A0R2KW78"/>
<dbReference type="InterPro" id="IPR020622">
    <property type="entry name" value="Ala_racemase_pyridoxalP-BS"/>
</dbReference>
<evidence type="ECO:0000256" key="6">
    <source>
        <dbReference type="PIRSR" id="PIRSR600821-50"/>
    </source>
</evidence>
<evidence type="ECO:0000313" key="10">
    <source>
        <dbReference type="Proteomes" id="UP000051139"/>
    </source>
</evidence>
<dbReference type="GO" id="GO:0005829">
    <property type="term" value="C:cytosol"/>
    <property type="evidence" value="ECO:0007669"/>
    <property type="project" value="TreeGrafter"/>
</dbReference>
<dbReference type="PRINTS" id="PR00992">
    <property type="entry name" value="ALARACEMASE"/>
</dbReference>
<dbReference type="SMART" id="SM01005">
    <property type="entry name" value="Ala_racemase_C"/>
    <property type="match status" value="1"/>
</dbReference>
<evidence type="ECO:0000256" key="1">
    <source>
        <dbReference type="ARBA" id="ARBA00000316"/>
    </source>
</evidence>
<dbReference type="InterPro" id="IPR000821">
    <property type="entry name" value="Ala_racemase"/>
</dbReference>
<comment type="cofactor">
    <cofactor evidence="2 5 6">
        <name>pyridoxal 5'-phosphate</name>
        <dbReference type="ChEBI" id="CHEBI:597326"/>
    </cofactor>
</comment>
<name>A0A0R2KW78_9LACO</name>
<dbReference type="PATRIC" id="fig|348151.3.peg.975"/>
<evidence type="ECO:0000256" key="3">
    <source>
        <dbReference type="ARBA" id="ARBA00022898"/>
    </source>
</evidence>
<dbReference type="Gene3D" id="2.40.37.10">
    <property type="entry name" value="Lyase, Ornithine Decarboxylase, Chain A, domain 1"/>
    <property type="match status" value="1"/>
</dbReference>
<accession>A0A0R2KW78</accession>
<sequence length="380" mass="41096">MKEASKMANAPQIIGYHRPTEIHVKLAAITHNIGEELKRTNPGTEMFAVIKANGYGHGLIEMAHACLSAGATGLCVAILDEALALREADITVPVLVLGITPVQWAGLAAENNISLTVGDLGWLQAAQAVLGDRQLSVHLALDTGMGRIGFQHPEELAPAVSFLTEHGEQYDFAGIFTHFATADEADTAYFKRQVGRWQAMMAVLDERPRYVHVSNTATSLWHEACNGNMIRFGVGIYGLNPSGGSLTAPYELEPALSLTTELAFVKQLAAGDSVSYGATYTAAQDEWVGTLPIGYADGYPRRMQGFHVLVAGQECEIIGRVCMDQMMVRLPHELPVGTLVTMVGTDGDHTISLQDVADYAGTIHYEIATNLGMRLQRVYE</sequence>
<proteinExistence type="inferred from homology"/>
<gene>
    <name evidence="9" type="ORF">IV55_GL000950</name>
</gene>
<dbReference type="InterPro" id="IPR009006">
    <property type="entry name" value="Ala_racemase/Decarboxylase_C"/>
</dbReference>
<feature type="binding site" evidence="5 7">
    <location>
        <position position="147"/>
    </location>
    <ligand>
        <name>substrate</name>
    </ligand>
</feature>
<dbReference type="Gene3D" id="3.20.20.10">
    <property type="entry name" value="Alanine racemase"/>
    <property type="match status" value="1"/>
</dbReference>
<protein>
    <recommendedName>
        <fullName evidence="5">Alanine racemase</fullName>
        <ecNumber evidence="5">5.1.1.1</ecNumber>
    </recommendedName>
</protein>
<dbReference type="PANTHER" id="PTHR30511:SF0">
    <property type="entry name" value="ALANINE RACEMASE, CATABOLIC-RELATED"/>
    <property type="match status" value="1"/>
</dbReference>
<dbReference type="UniPathway" id="UPA00042">
    <property type="reaction ID" value="UER00497"/>
</dbReference>
<comment type="catalytic activity">
    <reaction evidence="1 5">
        <text>L-alanine = D-alanine</text>
        <dbReference type="Rhea" id="RHEA:20249"/>
        <dbReference type="ChEBI" id="CHEBI:57416"/>
        <dbReference type="ChEBI" id="CHEBI:57972"/>
        <dbReference type="EC" id="5.1.1.1"/>
    </reaction>
</comment>
<dbReference type="GO" id="GO:0030632">
    <property type="term" value="P:D-alanine biosynthetic process"/>
    <property type="evidence" value="ECO:0007669"/>
    <property type="project" value="UniProtKB-UniRule"/>
</dbReference>
<keyword evidence="10" id="KW-1185">Reference proteome</keyword>
<organism evidence="9 10">
    <name type="scientific">Furfurilactobacillus siliginis</name>
    <dbReference type="NCBI Taxonomy" id="348151"/>
    <lineage>
        <taxon>Bacteria</taxon>
        <taxon>Bacillati</taxon>
        <taxon>Bacillota</taxon>
        <taxon>Bacilli</taxon>
        <taxon>Lactobacillales</taxon>
        <taxon>Lactobacillaceae</taxon>
        <taxon>Furfurilactobacillus</taxon>
    </lineage>
</organism>
<dbReference type="Proteomes" id="UP000051139">
    <property type="component" value="Unassembled WGS sequence"/>
</dbReference>
<dbReference type="Pfam" id="PF01168">
    <property type="entry name" value="Ala_racemase_N"/>
    <property type="match status" value="1"/>
</dbReference>
<evidence type="ECO:0000256" key="4">
    <source>
        <dbReference type="ARBA" id="ARBA00023235"/>
    </source>
</evidence>
<dbReference type="PANTHER" id="PTHR30511">
    <property type="entry name" value="ALANINE RACEMASE"/>
    <property type="match status" value="1"/>
</dbReference>
<dbReference type="FunFam" id="2.40.37.10:FF:000006">
    <property type="entry name" value="Alanine racemase"/>
    <property type="match status" value="1"/>
</dbReference>
<dbReference type="GO" id="GO:0009252">
    <property type="term" value="P:peptidoglycan biosynthetic process"/>
    <property type="evidence" value="ECO:0007669"/>
    <property type="project" value="TreeGrafter"/>
</dbReference>
<dbReference type="SUPFAM" id="SSF50621">
    <property type="entry name" value="Alanine racemase C-terminal domain-like"/>
    <property type="match status" value="1"/>
</dbReference>
<evidence type="ECO:0000313" key="9">
    <source>
        <dbReference type="EMBL" id="KRN93761.1"/>
    </source>
</evidence>
<evidence type="ECO:0000259" key="8">
    <source>
        <dbReference type="SMART" id="SM01005"/>
    </source>
</evidence>
<dbReference type="GO" id="GO:0008784">
    <property type="term" value="F:alanine racemase activity"/>
    <property type="evidence" value="ECO:0007669"/>
    <property type="project" value="UniProtKB-UniRule"/>
</dbReference>
<keyword evidence="3 5" id="KW-0663">Pyridoxal phosphate</keyword>
<dbReference type="PROSITE" id="PS00395">
    <property type="entry name" value="ALANINE_RACEMASE"/>
    <property type="match status" value="1"/>
</dbReference>
<dbReference type="GO" id="GO:0030170">
    <property type="term" value="F:pyridoxal phosphate binding"/>
    <property type="evidence" value="ECO:0007669"/>
    <property type="project" value="UniProtKB-UniRule"/>
</dbReference>
<dbReference type="EMBL" id="JQCB01000020">
    <property type="protein sequence ID" value="KRN93761.1"/>
    <property type="molecule type" value="Genomic_DNA"/>
</dbReference>
<dbReference type="InterPro" id="IPR029066">
    <property type="entry name" value="PLP-binding_barrel"/>
</dbReference>
<dbReference type="InterPro" id="IPR011079">
    <property type="entry name" value="Ala_racemase_C"/>
</dbReference>
<comment type="function">
    <text evidence="5">Catalyzes the interconversion of L-alanine and D-alanine. May also act on other amino acids.</text>
</comment>
<comment type="similarity">
    <text evidence="5">Belongs to the alanine racemase family.</text>
</comment>
<dbReference type="FunFam" id="3.20.20.10:FF:000002">
    <property type="entry name" value="Alanine racemase"/>
    <property type="match status" value="1"/>
</dbReference>
<dbReference type="STRING" id="348151.IV55_GL000950"/>
<dbReference type="EC" id="5.1.1.1" evidence="5"/>
<feature type="modified residue" description="N6-(pyridoxal phosphate)lysine" evidence="5 6">
    <location>
        <position position="51"/>
    </location>
</feature>